<dbReference type="PANTHER" id="PTHR21530">
    <property type="entry name" value="PHEROMONE SHUTDOWN PROTEIN"/>
    <property type="match status" value="1"/>
</dbReference>
<comment type="caution">
    <text evidence="2">The sequence shown here is derived from an EMBL/GenBank/DDBJ whole genome shotgun (WGS) entry which is preliminary data.</text>
</comment>
<gene>
    <name evidence="2" type="primary">g10963</name>
    <name evidence="2" type="ORF">VP750_LOCUS9824</name>
</gene>
<keyword evidence="3" id="KW-1185">Reference proteome</keyword>
<dbReference type="InterPro" id="IPR002816">
    <property type="entry name" value="TraB/PrgY/GumN_fam"/>
</dbReference>
<organism evidence="2 3">
    <name type="scientific">Coccomyxa viridis</name>
    <dbReference type="NCBI Taxonomy" id="1274662"/>
    <lineage>
        <taxon>Eukaryota</taxon>
        <taxon>Viridiplantae</taxon>
        <taxon>Chlorophyta</taxon>
        <taxon>core chlorophytes</taxon>
        <taxon>Trebouxiophyceae</taxon>
        <taxon>Trebouxiophyceae incertae sedis</taxon>
        <taxon>Coccomyxaceae</taxon>
        <taxon>Coccomyxa</taxon>
    </lineage>
</organism>
<dbReference type="EMBL" id="CAXHTA020000017">
    <property type="protein sequence ID" value="CAL5227918.1"/>
    <property type="molecule type" value="Genomic_DNA"/>
</dbReference>
<evidence type="ECO:0000256" key="1">
    <source>
        <dbReference type="SAM" id="Phobius"/>
    </source>
</evidence>
<dbReference type="PANTHER" id="PTHR21530:SF7">
    <property type="entry name" value="TRAB DOMAIN-CONTAINING PROTEIN"/>
    <property type="match status" value="1"/>
</dbReference>
<dbReference type="Pfam" id="PF01963">
    <property type="entry name" value="TraB_PrgY_gumN"/>
    <property type="match status" value="1"/>
</dbReference>
<protein>
    <submittedName>
        <fullName evidence="2">G10963 protein</fullName>
    </submittedName>
</protein>
<sequence length="255" mass="28648">MDSCEDVRNVIKEVKPEVVFLELCSERRGILTMTKQEVQSAPELFKLWREGKAPLLMVAYSFMLGSVGDAVGVQPGEEFRVALMEAQKVGSKVMLGDRPVSVTLARCWAALSRWARVRFIFSLLWGGLFMGGADLKAQVEQLKDSDMLTEALKEFAEDFPELMRPLIEERDEYMVFLLRTLATRASKVVAVVGAGHLPGMREKWNAEIDFAEISQMPELPKSSSSSWFGWRRVALIGISGLAVTALVSYRWRPAR</sequence>
<keyword evidence="1" id="KW-0812">Transmembrane</keyword>
<evidence type="ECO:0000313" key="3">
    <source>
        <dbReference type="Proteomes" id="UP001497392"/>
    </source>
</evidence>
<feature type="transmembrane region" description="Helical" evidence="1">
    <location>
        <begin position="229"/>
        <end position="249"/>
    </location>
</feature>
<proteinExistence type="predicted"/>
<reference evidence="2 3" key="1">
    <citation type="submission" date="2024-06" db="EMBL/GenBank/DDBJ databases">
        <authorList>
            <person name="Kraege A."/>
            <person name="Thomma B."/>
        </authorList>
    </citation>
    <scope>NUCLEOTIDE SEQUENCE [LARGE SCALE GENOMIC DNA]</scope>
</reference>
<evidence type="ECO:0000313" key="2">
    <source>
        <dbReference type="EMBL" id="CAL5227918.1"/>
    </source>
</evidence>
<name>A0ABP1GCK4_9CHLO</name>
<dbReference type="InterPro" id="IPR046345">
    <property type="entry name" value="TraB_PrgY-like"/>
</dbReference>
<dbReference type="CDD" id="cd14726">
    <property type="entry name" value="TraB_PrgY-like"/>
    <property type="match status" value="1"/>
</dbReference>
<keyword evidence="1" id="KW-0472">Membrane</keyword>
<keyword evidence="1" id="KW-1133">Transmembrane helix</keyword>
<accession>A0ABP1GCK4</accession>
<dbReference type="Proteomes" id="UP001497392">
    <property type="component" value="Unassembled WGS sequence"/>
</dbReference>